<dbReference type="OrthoDB" id="532500at2759"/>
<comment type="subcellular location">
    <subcellularLocation>
        <location evidence="1">Nucleus</location>
        <location evidence="1">Nucleolus</location>
    </subcellularLocation>
</comment>
<dbReference type="Proteomes" id="UP000005018">
    <property type="component" value="Chromosome 1"/>
</dbReference>
<dbReference type="RefSeq" id="XP_003866874.1">
    <property type="nucleotide sequence ID" value="XM_003866826.1"/>
</dbReference>
<dbReference type="GeneID" id="14537495"/>
<evidence type="ECO:0000313" key="7">
    <source>
        <dbReference type="EMBL" id="CCG21435.1"/>
    </source>
</evidence>
<feature type="region of interest" description="Disordered" evidence="6">
    <location>
        <begin position="201"/>
        <end position="232"/>
    </location>
</feature>
<protein>
    <submittedName>
        <fullName evidence="7">Rpa49 protein</fullName>
    </submittedName>
</protein>
<dbReference type="EMBL" id="HE681719">
    <property type="protein sequence ID" value="CCG21435.1"/>
    <property type="molecule type" value="Genomic_DNA"/>
</dbReference>
<dbReference type="HOGENOM" id="CLU_034953_2_0_1"/>
<dbReference type="KEGG" id="cot:CORT_0A10500"/>
<keyword evidence="8" id="KW-1185">Reference proteome</keyword>
<gene>
    <name evidence="7" type="ORF">CORT_0A10500</name>
</gene>
<keyword evidence="4" id="KW-0804">Transcription</keyword>
<keyword evidence="3" id="KW-0240">DNA-directed RNA polymerase</keyword>
<proteinExistence type="inferred from homology"/>
<dbReference type="GO" id="GO:0006351">
    <property type="term" value="P:DNA-templated transcription"/>
    <property type="evidence" value="ECO:0007669"/>
    <property type="project" value="InterPro"/>
</dbReference>
<comment type="similarity">
    <text evidence="2">Belongs to the eukaryotic RPA49/POLR1E RNA polymerase subunit family.</text>
</comment>
<dbReference type="PANTHER" id="PTHR14440">
    <property type="entry name" value="DNA-DIRECTED RNA POLYMERASE I SUBUNIT RPA49"/>
    <property type="match status" value="1"/>
</dbReference>
<evidence type="ECO:0000256" key="2">
    <source>
        <dbReference type="ARBA" id="ARBA00009430"/>
    </source>
</evidence>
<organism evidence="7 8">
    <name type="scientific">Candida orthopsilosis (strain 90-125)</name>
    <name type="common">Yeast</name>
    <dbReference type="NCBI Taxonomy" id="1136231"/>
    <lineage>
        <taxon>Eukaryota</taxon>
        <taxon>Fungi</taxon>
        <taxon>Dikarya</taxon>
        <taxon>Ascomycota</taxon>
        <taxon>Saccharomycotina</taxon>
        <taxon>Pichiomycetes</taxon>
        <taxon>Debaryomycetaceae</taxon>
        <taxon>Candida/Lodderomyces clade</taxon>
        <taxon>Candida</taxon>
    </lineage>
</organism>
<name>H8WXD0_CANO9</name>
<evidence type="ECO:0000313" key="8">
    <source>
        <dbReference type="Proteomes" id="UP000005018"/>
    </source>
</evidence>
<evidence type="ECO:0000256" key="3">
    <source>
        <dbReference type="ARBA" id="ARBA00022478"/>
    </source>
</evidence>
<dbReference type="GO" id="GO:0003677">
    <property type="term" value="F:DNA binding"/>
    <property type="evidence" value="ECO:0007669"/>
    <property type="project" value="InterPro"/>
</dbReference>
<dbReference type="Pfam" id="PF06870">
    <property type="entry name" value="RNA_pol_I_A49"/>
    <property type="match status" value="1"/>
</dbReference>
<evidence type="ECO:0000256" key="5">
    <source>
        <dbReference type="ARBA" id="ARBA00023242"/>
    </source>
</evidence>
<dbReference type="AlphaFoldDB" id="H8WXD0"/>
<sequence>MVHLIRIIFFFNHLDHQQWYIYSCHQSQPKRISITAWTMSSSSSHIKVSSYTDEPVAAVGSFFNGLSIPPSTEFDIYKNKKTDNYLIHGESDHLEYNGDSTSTQDLNEYVVAMYDPNTKSVELFKTPYVQTKVTSKQYKVYKGPSVRSTGIKNVTQRNALGEAFGTKKAKQAITNLEKNRIDADKLQDMEMDIIDSVQDSLTASNNNNNNSANANNGSASQNDAFSNSPIPRPNVDATNVEHIYPIKSIIPAKDWSYIRVQSIFTDSDPISQFPSSPEFIKKQLPSIIDQQNLEKLQILYYASLLFAIYENRRVSSKDQLMTKLDHKPSEALVDTILTNFTIARTSKFGKSKDRSFTIDPHNEDKLLCYLIILILHLSNFSVALNPLARDLKLKPTKLVALFRAVGAIIKSATVGEAEALGIPKSSVGTYKIAHLKVPFKMPELTRRRGGAKR</sequence>
<dbReference type="GO" id="GO:0005730">
    <property type="term" value="C:nucleolus"/>
    <property type="evidence" value="ECO:0007669"/>
    <property type="project" value="UniProtKB-SubCell"/>
</dbReference>
<dbReference type="GO" id="GO:0000428">
    <property type="term" value="C:DNA-directed RNA polymerase complex"/>
    <property type="evidence" value="ECO:0007669"/>
    <property type="project" value="UniProtKB-KW"/>
</dbReference>
<accession>H8WXD0</accession>
<dbReference type="eggNOG" id="KOG4183">
    <property type="taxonomic scope" value="Eukaryota"/>
</dbReference>
<feature type="compositionally biased region" description="Low complexity" evidence="6">
    <location>
        <begin position="203"/>
        <end position="222"/>
    </location>
</feature>
<evidence type="ECO:0000256" key="6">
    <source>
        <dbReference type="SAM" id="MobiDB-lite"/>
    </source>
</evidence>
<dbReference type="InterPro" id="IPR009668">
    <property type="entry name" value="RNA_pol-assoc_fac_A49-like"/>
</dbReference>
<evidence type="ECO:0000256" key="4">
    <source>
        <dbReference type="ARBA" id="ARBA00023163"/>
    </source>
</evidence>
<keyword evidence="5" id="KW-0539">Nucleus</keyword>
<reference evidence="7 8" key="1">
    <citation type="journal article" date="2012" name="PLoS ONE">
        <title>Sequence and analysis of the genome of the pathogenic yeast Candida orthopsilosis.</title>
        <authorList>
            <person name="Riccombeni A."/>
            <person name="Vidanes G."/>
            <person name="Proux-Wera E."/>
            <person name="Wolfe K.H."/>
            <person name="Butler G."/>
        </authorList>
    </citation>
    <scope>NUCLEOTIDE SEQUENCE [LARGE SCALE GENOMIC DNA]</scope>
    <source>
        <strain evidence="7 8">Co 90-125</strain>
    </source>
</reference>
<evidence type="ECO:0000256" key="1">
    <source>
        <dbReference type="ARBA" id="ARBA00004604"/>
    </source>
</evidence>